<organism evidence="2 3">
    <name type="scientific">Actinomyces graevenitzii F0530</name>
    <dbReference type="NCBI Taxonomy" id="1321817"/>
    <lineage>
        <taxon>Bacteria</taxon>
        <taxon>Bacillati</taxon>
        <taxon>Actinomycetota</taxon>
        <taxon>Actinomycetes</taxon>
        <taxon>Actinomycetales</taxon>
        <taxon>Actinomycetaceae</taxon>
        <taxon>Actinomyces</taxon>
    </lineage>
</organism>
<proteinExistence type="predicted"/>
<name>U1RJB0_9ACTO</name>
<protein>
    <recommendedName>
        <fullName evidence="4">CNNM transmembrane domain-containing protein</fullName>
    </recommendedName>
</protein>
<dbReference type="AlphaFoldDB" id="U1RJB0"/>
<evidence type="ECO:0000313" key="2">
    <source>
        <dbReference type="EMBL" id="ERH18557.1"/>
    </source>
</evidence>
<keyword evidence="1" id="KW-0732">Signal</keyword>
<sequence length="47" mass="5023">MVVLLALVILCELVAHPAALAGGNGQAPLHKFTQLTSRLIHRLIPIL</sequence>
<reference evidence="2 3" key="1">
    <citation type="submission" date="2013-08" db="EMBL/GenBank/DDBJ databases">
        <authorList>
            <person name="Weinstock G."/>
            <person name="Sodergren E."/>
            <person name="Wylie T."/>
            <person name="Fulton L."/>
            <person name="Fulton R."/>
            <person name="Fronick C."/>
            <person name="O'Laughlin M."/>
            <person name="Godfrey J."/>
            <person name="Miner T."/>
            <person name="Herter B."/>
            <person name="Appelbaum E."/>
            <person name="Cordes M."/>
            <person name="Lek S."/>
            <person name="Wollam A."/>
            <person name="Pepin K.H."/>
            <person name="Palsikar V.B."/>
            <person name="Mitreva M."/>
            <person name="Wilson R.K."/>
        </authorList>
    </citation>
    <scope>NUCLEOTIDE SEQUENCE [LARGE SCALE GENOMIC DNA]</scope>
    <source>
        <strain evidence="2 3">F0530</strain>
    </source>
</reference>
<dbReference type="PATRIC" id="fig|1321817.3.peg.181"/>
<evidence type="ECO:0008006" key="4">
    <source>
        <dbReference type="Google" id="ProtNLM"/>
    </source>
</evidence>
<gene>
    <name evidence="2" type="ORF">HMPREF1978_00216</name>
</gene>
<evidence type="ECO:0000313" key="3">
    <source>
        <dbReference type="Proteomes" id="UP000016481"/>
    </source>
</evidence>
<dbReference type="HOGENOM" id="CLU_3163559_0_0_11"/>
<evidence type="ECO:0000256" key="1">
    <source>
        <dbReference type="SAM" id="SignalP"/>
    </source>
</evidence>
<comment type="caution">
    <text evidence="2">The sequence shown here is derived from an EMBL/GenBank/DDBJ whole genome shotgun (WGS) entry which is preliminary data.</text>
</comment>
<accession>U1RJB0</accession>
<dbReference type="EMBL" id="AWSC01000009">
    <property type="protein sequence ID" value="ERH18557.1"/>
    <property type="molecule type" value="Genomic_DNA"/>
</dbReference>
<dbReference type="Proteomes" id="UP000016481">
    <property type="component" value="Unassembled WGS sequence"/>
</dbReference>
<feature type="chain" id="PRO_5038761763" description="CNNM transmembrane domain-containing protein" evidence="1">
    <location>
        <begin position="22"/>
        <end position="47"/>
    </location>
</feature>
<feature type="signal peptide" evidence="1">
    <location>
        <begin position="1"/>
        <end position="21"/>
    </location>
</feature>